<protein>
    <submittedName>
        <fullName evidence="1">Uncharacterized protein</fullName>
    </submittedName>
</protein>
<proteinExistence type="predicted"/>
<sequence>MLFGHSAVAILRGNEATFTSLRVNGSLNVDITKFQTNSDFTFDRIMQVMANDADCLHWRMSDMKLSADAQCVGPLNEV</sequence>
<dbReference type="RefSeq" id="XP_009845174.1">
    <property type="nucleotide sequence ID" value="XM_009846872.1"/>
</dbReference>
<dbReference type="GeneID" id="20819904"/>
<name>W4FER4_APHAT</name>
<evidence type="ECO:0000313" key="1">
    <source>
        <dbReference type="EMBL" id="ETV65379.1"/>
    </source>
</evidence>
<organism evidence="1">
    <name type="scientific">Aphanomyces astaci</name>
    <name type="common">Crayfish plague agent</name>
    <dbReference type="NCBI Taxonomy" id="112090"/>
    <lineage>
        <taxon>Eukaryota</taxon>
        <taxon>Sar</taxon>
        <taxon>Stramenopiles</taxon>
        <taxon>Oomycota</taxon>
        <taxon>Saprolegniomycetes</taxon>
        <taxon>Saprolegniales</taxon>
        <taxon>Verrucalvaceae</taxon>
        <taxon>Aphanomyces</taxon>
    </lineage>
</organism>
<accession>W4FER4</accession>
<dbReference type="AlphaFoldDB" id="W4FER4"/>
<dbReference type="EMBL" id="KI913239">
    <property type="protein sequence ID" value="ETV65379.1"/>
    <property type="molecule type" value="Genomic_DNA"/>
</dbReference>
<reference evidence="1" key="1">
    <citation type="submission" date="2013-12" db="EMBL/GenBank/DDBJ databases">
        <title>The Genome Sequence of Aphanomyces astaci APO3.</title>
        <authorList>
            <consortium name="The Broad Institute Genomics Platform"/>
            <person name="Russ C."/>
            <person name="Tyler B."/>
            <person name="van West P."/>
            <person name="Dieguez-Uribeondo J."/>
            <person name="Young S.K."/>
            <person name="Zeng Q."/>
            <person name="Gargeya S."/>
            <person name="Fitzgerald M."/>
            <person name="Abouelleil A."/>
            <person name="Alvarado L."/>
            <person name="Chapman S.B."/>
            <person name="Gainer-Dewar J."/>
            <person name="Goldberg J."/>
            <person name="Griggs A."/>
            <person name="Gujja S."/>
            <person name="Hansen M."/>
            <person name="Howarth C."/>
            <person name="Imamovic A."/>
            <person name="Ireland A."/>
            <person name="Larimer J."/>
            <person name="McCowan C."/>
            <person name="Murphy C."/>
            <person name="Pearson M."/>
            <person name="Poon T.W."/>
            <person name="Priest M."/>
            <person name="Roberts A."/>
            <person name="Saif S."/>
            <person name="Shea T."/>
            <person name="Sykes S."/>
            <person name="Wortman J."/>
            <person name="Nusbaum C."/>
            <person name="Birren B."/>
        </authorList>
    </citation>
    <scope>NUCLEOTIDE SEQUENCE [LARGE SCALE GENOMIC DNA]</scope>
    <source>
        <strain evidence="1">APO3</strain>
    </source>
</reference>
<gene>
    <name evidence="1" type="ORF">H257_17908</name>
</gene>
<dbReference type="VEuPathDB" id="FungiDB:H257_17908"/>